<dbReference type="Gene3D" id="3.40.50.720">
    <property type="entry name" value="NAD(P)-binding Rossmann-like Domain"/>
    <property type="match status" value="1"/>
</dbReference>
<evidence type="ECO:0000256" key="7">
    <source>
        <dbReference type="ARBA" id="ARBA00023229"/>
    </source>
</evidence>
<comment type="function">
    <text evidence="9">Catalyzes the NADPH-dependent rearrangement and reduction of 1-deoxy-D-xylulose-5-phosphate (DXP) to 2-C-methyl-D-erythritol 4-phosphate (MEP).</text>
</comment>
<feature type="binding site" evidence="9">
    <location>
        <position position="224"/>
    </location>
    <ligand>
        <name>1-deoxy-D-xylulose 5-phosphate</name>
        <dbReference type="ChEBI" id="CHEBI:57792"/>
    </ligand>
</feature>
<dbReference type="Gene3D" id="1.10.1740.10">
    <property type="match status" value="1"/>
</dbReference>
<evidence type="ECO:0000313" key="13">
    <source>
        <dbReference type="EMBL" id="MBN7821432.1"/>
    </source>
</evidence>
<comment type="similarity">
    <text evidence="2 9">Belongs to the DXR family.</text>
</comment>
<evidence type="ECO:0000256" key="2">
    <source>
        <dbReference type="ARBA" id="ARBA00006825"/>
    </source>
</evidence>
<dbReference type="NCBIfam" id="NF003938">
    <property type="entry name" value="PRK05447.1-1"/>
    <property type="match status" value="1"/>
</dbReference>
<evidence type="ECO:0000256" key="9">
    <source>
        <dbReference type="HAMAP-Rule" id="MF_00183"/>
    </source>
</evidence>
<dbReference type="PANTHER" id="PTHR30525:SF0">
    <property type="entry name" value="1-DEOXY-D-XYLULOSE 5-PHOSPHATE REDUCTOISOMERASE, CHLOROPLASTIC"/>
    <property type="match status" value="1"/>
</dbReference>
<dbReference type="PIRSF" id="PIRSF006205">
    <property type="entry name" value="Dxp_reductismrs"/>
    <property type="match status" value="1"/>
</dbReference>
<keyword evidence="5 9" id="KW-0560">Oxidoreductase</keyword>
<keyword evidence="3 9" id="KW-0479">Metal-binding</keyword>
<dbReference type="SUPFAM" id="SSF69055">
    <property type="entry name" value="1-deoxy-D-xylulose-5-phosphate reductoisomerase, C-terminal domain"/>
    <property type="match status" value="1"/>
</dbReference>
<feature type="binding site" evidence="9">
    <location>
        <position position="150"/>
    </location>
    <ligand>
        <name>Mn(2+)</name>
        <dbReference type="ChEBI" id="CHEBI:29035"/>
    </ligand>
</feature>
<comment type="pathway">
    <text evidence="1 9">Isoprenoid biosynthesis; isopentenyl diphosphate biosynthesis via DXP pathway; isopentenyl diphosphate from 1-deoxy-D-xylulose 5-phosphate: step 1/6.</text>
</comment>
<keyword evidence="4 9" id="KW-0521">NADP</keyword>
<feature type="binding site" evidence="9">
    <location>
        <position position="38"/>
    </location>
    <ligand>
        <name>NADPH</name>
        <dbReference type="ChEBI" id="CHEBI:57783"/>
    </ligand>
</feature>
<feature type="binding site" evidence="9">
    <location>
        <position position="124"/>
    </location>
    <ligand>
        <name>NADPH</name>
        <dbReference type="ChEBI" id="CHEBI:57783"/>
    </ligand>
</feature>
<reference evidence="13 14" key="1">
    <citation type="submission" date="2021-03" db="EMBL/GenBank/DDBJ databases">
        <title>novel species isolated from a fishpond in China.</title>
        <authorList>
            <person name="Lu H."/>
            <person name="Cai Z."/>
        </authorList>
    </citation>
    <scope>NUCLEOTIDE SEQUENCE [LARGE SCALE GENOMIC DNA]</scope>
    <source>
        <strain evidence="13 14">Y57</strain>
    </source>
</reference>
<keyword evidence="9" id="KW-0460">Magnesium</keyword>
<dbReference type="Pfam" id="PF08436">
    <property type="entry name" value="DXP_redisom_C"/>
    <property type="match status" value="1"/>
</dbReference>
<evidence type="ECO:0000256" key="3">
    <source>
        <dbReference type="ARBA" id="ARBA00022723"/>
    </source>
</evidence>
<feature type="binding site" evidence="9">
    <location>
        <position position="12"/>
    </location>
    <ligand>
        <name>NADPH</name>
        <dbReference type="ChEBI" id="CHEBI:57783"/>
    </ligand>
</feature>
<feature type="binding site" evidence="9">
    <location>
        <position position="37"/>
    </location>
    <ligand>
        <name>NADPH</name>
        <dbReference type="ChEBI" id="CHEBI:57783"/>
    </ligand>
</feature>
<dbReference type="EC" id="1.1.1.267" evidence="9"/>
<keyword evidence="7 9" id="KW-0414">Isoprene biosynthesis</keyword>
<dbReference type="NCBIfam" id="TIGR00243">
    <property type="entry name" value="Dxr"/>
    <property type="match status" value="1"/>
</dbReference>
<feature type="binding site" evidence="9">
    <location>
        <position position="218"/>
    </location>
    <ligand>
        <name>1-deoxy-D-xylulose 5-phosphate</name>
        <dbReference type="ChEBI" id="CHEBI:57792"/>
    </ligand>
</feature>
<comment type="cofactor">
    <cofactor evidence="9">
        <name>Mg(2+)</name>
        <dbReference type="ChEBI" id="CHEBI:18420"/>
    </cofactor>
    <cofactor evidence="9">
        <name>Mn(2+)</name>
        <dbReference type="ChEBI" id="CHEBI:29035"/>
    </cofactor>
</comment>
<feature type="binding site" evidence="9">
    <location>
        <position position="205"/>
    </location>
    <ligand>
        <name>1-deoxy-D-xylulose 5-phosphate</name>
        <dbReference type="ChEBI" id="CHEBI:57792"/>
    </ligand>
</feature>
<dbReference type="RefSeq" id="WP_206595380.1">
    <property type="nucleotide sequence ID" value="NZ_JAFKCS010000018.1"/>
</dbReference>
<evidence type="ECO:0000259" key="12">
    <source>
        <dbReference type="Pfam" id="PF13288"/>
    </source>
</evidence>
<feature type="binding site" evidence="9">
    <location>
        <position position="223"/>
    </location>
    <ligand>
        <name>1-deoxy-D-xylulose 5-phosphate</name>
        <dbReference type="ChEBI" id="CHEBI:57792"/>
    </ligand>
</feature>
<dbReference type="SUPFAM" id="SSF55347">
    <property type="entry name" value="Glyceraldehyde-3-phosphate dehydrogenase-like, C-terminal domain"/>
    <property type="match status" value="1"/>
</dbReference>
<sequence>MQRLCVLGATGSIGQSTLDVVARHPERYEVLALTGHRNLTLLVEQAQLHKPRYLVAADKQDYSALAKLAADAGLACEVLAGEEALAFVSGHDDIDMVMAAIVGAAGLLPTLAAVQAGKRVLLANKEALVMSGRLFMQAVHEHQATLLPIDSEHNAIFQCLPHDYVYGSPASSGISKILLTGSGGPFLNAALSELDNVTPEQACKHPNWSMGRKISVDSATMMNKGLEFIEACWLFGLTTEQVQVVIHPQSVIHSMVQYQDGSVLAQMGNPDMRTPIAHALAYPDRIEAGVAPLDFASLADFSFQYPDYTRYPNLKLAIDACQAGQYATTSLNAANEVAVNAFLQGRIRFTQIAGLNEQVLQSINATELNDIDTVLKVDSQARELAKSLVTRWQG</sequence>
<evidence type="ECO:0000256" key="1">
    <source>
        <dbReference type="ARBA" id="ARBA00005094"/>
    </source>
</evidence>
<feature type="binding site" evidence="9">
    <location>
        <position position="13"/>
    </location>
    <ligand>
        <name>NADPH</name>
        <dbReference type="ChEBI" id="CHEBI:57783"/>
    </ligand>
</feature>
<evidence type="ECO:0000256" key="5">
    <source>
        <dbReference type="ARBA" id="ARBA00023002"/>
    </source>
</evidence>
<evidence type="ECO:0000259" key="11">
    <source>
        <dbReference type="Pfam" id="PF08436"/>
    </source>
</evidence>
<feature type="domain" description="DXP reductoisomerase C-terminal" evidence="12">
    <location>
        <begin position="267"/>
        <end position="383"/>
    </location>
</feature>
<gene>
    <name evidence="9" type="primary">dxr</name>
    <name evidence="13" type="ORF">J0A65_16280</name>
</gene>
<feature type="domain" description="1-deoxy-D-xylulose 5-phosphate reductoisomerase N-terminal" evidence="10">
    <location>
        <begin position="4"/>
        <end position="132"/>
    </location>
</feature>
<evidence type="ECO:0000256" key="6">
    <source>
        <dbReference type="ARBA" id="ARBA00023211"/>
    </source>
</evidence>
<dbReference type="GO" id="GO:0030604">
    <property type="term" value="F:1-deoxy-D-xylulose-5-phosphate reductoisomerase activity"/>
    <property type="evidence" value="ECO:0007669"/>
    <property type="project" value="UniProtKB-EC"/>
</dbReference>
<evidence type="ECO:0000259" key="10">
    <source>
        <dbReference type="Pfam" id="PF02670"/>
    </source>
</evidence>
<proteinExistence type="inferred from homology"/>
<dbReference type="NCBIfam" id="NF009114">
    <property type="entry name" value="PRK12464.1"/>
    <property type="match status" value="1"/>
</dbReference>
<feature type="binding site" evidence="9">
    <location>
        <position position="151"/>
    </location>
    <ligand>
        <name>1-deoxy-D-xylulose 5-phosphate</name>
        <dbReference type="ChEBI" id="CHEBI:57792"/>
    </ligand>
</feature>
<evidence type="ECO:0000256" key="4">
    <source>
        <dbReference type="ARBA" id="ARBA00022857"/>
    </source>
</evidence>
<dbReference type="InterPro" id="IPR013644">
    <property type="entry name" value="DXP_reductoisomerase_C"/>
</dbReference>
<feature type="binding site" evidence="9">
    <location>
        <position position="125"/>
    </location>
    <ligand>
        <name>1-deoxy-D-xylulose 5-phosphate</name>
        <dbReference type="ChEBI" id="CHEBI:57792"/>
    </ligand>
</feature>
<dbReference type="InterPro" id="IPR013512">
    <property type="entry name" value="DXP_reductoisomerase_N"/>
</dbReference>
<dbReference type="InterPro" id="IPR036169">
    <property type="entry name" value="DXPR_C_sf"/>
</dbReference>
<dbReference type="InterPro" id="IPR036291">
    <property type="entry name" value="NAD(P)-bd_dom_sf"/>
</dbReference>
<comment type="caution">
    <text evidence="9">Lacks conserved residue(s) required for the propagation of feature annotation.</text>
</comment>
<dbReference type="InterPro" id="IPR026877">
    <property type="entry name" value="DXPR_C"/>
</dbReference>
<comment type="caution">
    <text evidence="13">The sequence shown here is derived from an EMBL/GenBank/DDBJ whole genome shotgun (WGS) entry which is preliminary data.</text>
</comment>
<organism evidence="13 14">
    <name type="scientific">Bowmanella yangjiangensis</name>
    <dbReference type="NCBI Taxonomy" id="2811230"/>
    <lineage>
        <taxon>Bacteria</taxon>
        <taxon>Pseudomonadati</taxon>
        <taxon>Pseudomonadota</taxon>
        <taxon>Gammaproteobacteria</taxon>
        <taxon>Alteromonadales</taxon>
        <taxon>Alteromonadaceae</taxon>
        <taxon>Bowmanella</taxon>
    </lineage>
</organism>
<feature type="binding site" evidence="9">
    <location>
        <position position="152"/>
    </location>
    <ligand>
        <name>1-deoxy-D-xylulose 5-phosphate</name>
        <dbReference type="ChEBI" id="CHEBI:57792"/>
    </ligand>
</feature>
<feature type="binding site" evidence="9">
    <location>
        <position position="227"/>
    </location>
    <ligand>
        <name>Mn(2+)</name>
        <dbReference type="ChEBI" id="CHEBI:29035"/>
    </ligand>
</feature>
<feature type="binding site" evidence="9">
    <location>
        <position position="152"/>
    </location>
    <ligand>
        <name>Mn(2+)</name>
        <dbReference type="ChEBI" id="CHEBI:29035"/>
    </ligand>
</feature>
<comment type="catalytic activity">
    <reaction evidence="8">
        <text>2-C-methyl-D-erythritol 4-phosphate + NADP(+) = 1-deoxy-D-xylulose 5-phosphate + NADPH + H(+)</text>
        <dbReference type="Rhea" id="RHEA:13717"/>
        <dbReference type="ChEBI" id="CHEBI:15378"/>
        <dbReference type="ChEBI" id="CHEBI:57783"/>
        <dbReference type="ChEBI" id="CHEBI:57792"/>
        <dbReference type="ChEBI" id="CHEBI:58262"/>
        <dbReference type="ChEBI" id="CHEBI:58349"/>
        <dbReference type="EC" id="1.1.1.267"/>
    </reaction>
    <physiologicalReaction direction="right-to-left" evidence="8">
        <dbReference type="Rhea" id="RHEA:13719"/>
    </physiologicalReaction>
</comment>
<accession>A0ABS3CWC8</accession>
<dbReference type="HAMAP" id="MF_00183">
    <property type="entry name" value="DXP_reductoisom"/>
    <property type="match status" value="1"/>
</dbReference>
<keyword evidence="14" id="KW-1185">Reference proteome</keyword>
<protein>
    <recommendedName>
        <fullName evidence="9">1-deoxy-D-xylulose 5-phosphate reductoisomerase</fullName>
        <shortName evidence="9">DXP reductoisomerase</shortName>
        <ecNumber evidence="9">1.1.1.267</ecNumber>
    </recommendedName>
    <alternativeName>
        <fullName evidence="9">1-deoxyxylulose-5-phosphate reductoisomerase</fullName>
    </alternativeName>
    <alternativeName>
        <fullName evidence="9">2-C-methyl-D-erythritol 4-phosphate synthase</fullName>
    </alternativeName>
</protein>
<feature type="binding site" evidence="9">
    <location>
        <position position="11"/>
    </location>
    <ligand>
        <name>NADPH</name>
        <dbReference type="ChEBI" id="CHEBI:57783"/>
    </ligand>
</feature>
<feature type="domain" description="1-deoxy-D-xylulose 5-phosphate reductoisomerase C-terminal" evidence="11">
    <location>
        <begin position="146"/>
        <end position="235"/>
    </location>
</feature>
<feature type="binding site" evidence="9">
    <location>
        <position position="10"/>
    </location>
    <ligand>
        <name>NADPH</name>
        <dbReference type="ChEBI" id="CHEBI:57783"/>
    </ligand>
</feature>
<feature type="binding site" evidence="9">
    <location>
        <position position="227"/>
    </location>
    <ligand>
        <name>1-deoxy-D-xylulose 5-phosphate</name>
        <dbReference type="ChEBI" id="CHEBI:57792"/>
    </ligand>
</feature>
<dbReference type="Proteomes" id="UP000663992">
    <property type="component" value="Unassembled WGS sequence"/>
</dbReference>
<evidence type="ECO:0000256" key="8">
    <source>
        <dbReference type="ARBA" id="ARBA00048543"/>
    </source>
</evidence>
<name>A0ABS3CWC8_9ALTE</name>
<feature type="binding site" evidence="9">
    <location>
        <position position="211"/>
    </location>
    <ligand>
        <name>NADPH</name>
        <dbReference type="ChEBI" id="CHEBI:57783"/>
    </ligand>
</feature>
<feature type="binding site" evidence="9">
    <location>
        <position position="126"/>
    </location>
    <ligand>
        <name>NADPH</name>
        <dbReference type="ChEBI" id="CHEBI:57783"/>
    </ligand>
</feature>
<dbReference type="Pfam" id="PF02670">
    <property type="entry name" value="DXP_reductoisom"/>
    <property type="match status" value="1"/>
</dbReference>
<dbReference type="Pfam" id="PF13288">
    <property type="entry name" value="DXPR_C"/>
    <property type="match status" value="1"/>
</dbReference>
<keyword evidence="6 9" id="KW-0464">Manganese</keyword>
<dbReference type="SUPFAM" id="SSF51735">
    <property type="entry name" value="NAD(P)-binding Rossmann-fold domains"/>
    <property type="match status" value="1"/>
</dbReference>
<dbReference type="InterPro" id="IPR003821">
    <property type="entry name" value="DXP_reductoisomerase"/>
</dbReference>
<dbReference type="PANTHER" id="PTHR30525">
    <property type="entry name" value="1-DEOXY-D-XYLULOSE 5-PHOSPHATE REDUCTOISOMERASE"/>
    <property type="match status" value="1"/>
</dbReference>
<evidence type="ECO:0000313" key="14">
    <source>
        <dbReference type="Proteomes" id="UP000663992"/>
    </source>
</evidence>
<feature type="binding site" evidence="9">
    <location>
        <position position="182"/>
    </location>
    <ligand>
        <name>1-deoxy-D-xylulose 5-phosphate</name>
        <dbReference type="ChEBI" id="CHEBI:57792"/>
    </ligand>
</feature>
<dbReference type="EMBL" id="JAFKCS010000018">
    <property type="protein sequence ID" value="MBN7821432.1"/>
    <property type="molecule type" value="Genomic_DNA"/>
</dbReference>